<name>A0A1M6N8P7_9BACL</name>
<organism evidence="9 10">
    <name type="scientific">Alicyclobacillus tolerans</name>
    <dbReference type="NCBI Taxonomy" id="90970"/>
    <lineage>
        <taxon>Bacteria</taxon>
        <taxon>Bacillati</taxon>
        <taxon>Bacillota</taxon>
        <taxon>Bacilli</taxon>
        <taxon>Bacillales</taxon>
        <taxon>Alicyclobacillaceae</taxon>
        <taxon>Alicyclobacillus</taxon>
    </lineage>
</organism>
<feature type="transmembrane region" description="Helical" evidence="7">
    <location>
        <begin position="309"/>
        <end position="332"/>
    </location>
</feature>
<reference evidence="10" key="1">
    <citation type="submission" date="2016-11" db="EMBL/GenBank/DDBJ databases">
        <authorList>
            <person name="Varghese N."/>
            <person name="Submissions S."/>
        </authorList>
    </citation>
    <scope>NUCLEOTIDE SEQUENCE [LARGE SCALE GENOMIC DNA]</scope>
    <source>
        <strain evidence="10">USBA-503</strain>
    </source>
</reference>
<dbReference type="Pfam" id="PF00083">
    <property type="entry name" value="Sugar_tr"/>
    <property type="match status" value="1"/>
</dbReference>
<feature type="domain" description="Major facilitator superfamily (MFS) profile" evidence="8">
    <location>
        <begin position="38"/>
        <end position="459"/>
    </location>
</feature>
<sequence>MKDSRDGVSAGIYERMSQNNSLVDALNEAPLGLFHLRAVITAGLGFFTDAYDLFIIGAALVLIKSEWHLNSSQVGLVGSATLIATFIGAFVFGRLADIYGRKKLYGLEAAIMGIGALLSAFSPNFIWLVIFRIIMGIGIGGDYPVSAVIMSEFSNTKDRGKTVGLVFSMQALGTIVGPMVAITLVGAGIQHDLAWRIMLGLGAIPALAVIYLRRTLPESPRFEAQVKGREAEAASTMRKFTNGTVDAKSNSLTKNVQRLTFRQFITNPRFLITLIGTAGTWFVFDYAYYGNTISTGAILKLVSPHMSLIQNEAISLMIFSIAAVPGYVVAFLTMDKIGHKRLQLIGFFVMGLMFLLIGVIPGVTKDLIPFVLLYGVSYFFAEFGPNTTTFVMAAELFPVSQRTTGHGISAGIAKIGAFIGVFIFPVLSSHLGLNGTLDITFGFALAGILLTLLLPEPANKSMESLTDMGQPSSVAKTVSTGA</sequence>
<keyword evidence="3 7" id="KW-0812">Transmembrane</keyword>
<keyword evidence="5 7" id="KW-0472">Membrane</keyword>
<dbReference type="PANTHER" id="PTHR23511">
    <property type="entry name" value="SYNAPTIC VESICLE GLYCOPROTEIN 2"/>
    <property type="match status" value="1"/>
</dbReference>
<gene>
    <name evidence="9" type="ORF">SAMN05443507_105119</name>
</gene>
<feature type="transmembrane region" description="Helical" evidence="7">
    <location>
        <begin position="406"/>
        <end position="427"/>
    </location>
</feature>
<dbReference type="Gene3D" id="1.20.1250.20">
    <property type="entry name" value="MFS general substrate transporter like domains"/>
    <property type="match status" value="1"/>
</dbReference>
<dbReference type="PROSITE" id="PS50850">
    <property type="entry name" value="MFS"/>
    <property type="match status" value="1"/>
</dbReference>
<dbReference type="EMBL" id="FRAF01000005">
    <property type="protein sequence ID" value="SHJ92089.1"/>
    <property type="molecule type" value="Genomic_DNA"/>
</dbReference>
<evidence type="ECO:0000256" key="6">
    <source>
        <dbReference type="SAM" id="MobiDB-lite"/>
    </source>
</evidence>
<evidence type="ECO:0000256" key="4">
    <source>
        <dbReference type="ARBA" id="ARBA00022989"/>
    </source>
</evidence>
<evidence type="ECO:0000256" key="2">
    <source>
        <dbReference type="ARBA" id="ARBA00022448"/>
    </source>
</evidence>
<feature type="transmembrane region" description="Helical" evidence="7">
    <location>
        <begin position="270"/>
        <end position="289"/>
    </location>
</feature>
<evidence type="ECO:0000313" key="9">
    <source>
        <dbReference type="EMBL" id="SHJ92089.1"/>
    </source>
</evidence>
<feature type="transmembrane region" description="Helical" evidence="7">
    <location>
        <begin position="104"/>
        <end position="121"/>
    </location>
</feature>
<evidence type="ECO:0000256" key="5">
    <source>
        <dbReference type="ARBA" id="ARBA00023136"/>
    </source>
</evidence>
<feature type="transmembrane region" description="Helical" evidence="7">
    <location>
        <begin position="193"/>
        <end position="212"/>
    </location>
</feature>
<protein>
    <submittedName>
        <fullName evidence="9">Predicted arabinose efflux permease, MFS family</fullName>
    </submittedName>
</protein>
<dbReference type="STRING" id="1830138.SAMN05443507_105119"/>
<evidence type="ECO:0000313" key="10">
    <source>
        <dbReference type="Proteomes" id="UP000184016"/>
    </source>
</evidence>
<accession>A0A1M6N8P7</accession>
<feature type="transmembrane region" description="Helical" evidence="7">
    <location>
        <begin position="344"/>
        <end position="364"/>
    </location>
</feature>
<evidence type="ECO:0000256" key="1">
    <source>
        <dbReference type="ARBA" id="ARBA00004651"/>
    </source>
</evidence>
<dbReference type="InterPro" id="IPR020846">
    <property type="entry name" value="MFS_dom"/>
</dbReference>
<keyword evidence="10" id="KW-1185">Reference proteome</keyword>
<feature type="transmembrane region" description="Helical" evidence="7">
    <location>
        <begin position="433"/>
        <end position="454"/>
    </location>
</feature>
<feature type="transmembrane region" description="Helical" evidence="7">
    <location>
        <begin position="162"/>
        <end position="187"/>
    </location>
</feature>
<keyword evidence="4 7" id="KW-1133">Transmembrane helix</keyword>
<feature type="transmembrane region" description="Helical" evidence="7">
    <location>
        <begin position="74"/>
        <end position="92"/>
    </location>
</feature>
<dbReference type="GO" id="GO:0022857">
    <property type="term" value="F:transmembrane transporter activity"/>
    <property type="evidence" value="ECO:0007669"/>
    <property type="project" value="InterPro"/>
</dbReference>
<dbReference type="InterPro" id="IPR005828">
    <property type="entry name" value="MFS_sugar_transport-like"/>
</dbReference>
<feature type="region of interest" description="Disordered" evidence="6">
    <location>
        <begin position="463"/>
        <end position="482"/>
    </location>
</feature>
<feature type="transmembrane region" description="Helical" evidence="7">
    <location>
        <begin position="370"/>
        <end position="394"/>
    </location>
</feature>
<keyword evidence="2" id="KW-0813">Transport</keyword>
<evidence type="ECO:0000256" key="3">
    <source>
        <dbReference type="ARBA" id="ARBA00022692"/>
    </source>
</evidence>
<dbReference type="AlphaFoldDB" id="A0A1M6N8P7"/>
<proteinExistence type="predicted"/>
<feature type="transmembrane region" description="Helical" evidence="7">
    <location>
        <begin position="38"/>
        <end position="62"/>
    </location>
</feature>
<dbReference type="SUPFAM" id="SSF103473">
    <property type="entry name" value="MFS general substrate transporter"/>
    <property type="match status" value="1"/>
</dbReference>
<dbReference type="GO" id="GO:0005886">
    <property type="term" value="C:plasma membrane"/>
    <property type="evidence" value="ECO:0007669"/>
    <property type="project" value="UniProtKB-SubCell"/>
</dbReference>
<dbReference type="InterPro" id="IPR005829">
    <property type="entry name" value="Sugar_transporter_CS"/>
</dbReference>
<comment type="subcellular location">
    <subcellularLocation>
        <location evidence="1">Cell membrane</location>
        <topology evidence="1">Multi-pass membrane protein</topology>
    </subcellularLocation>
</comment>
<dbReference type="InterPro" id="IPR036259">
    <property type="entry name" value="MFS_trans_sf"/>
</dbReference>
<evidence type="ECO:0000256" key="7">
    <source>
        <dbReference type="SAM" id="Phobius"/>
    </source>
</evidence>
<evidence type="ECO:0000259" key="8">
    <source>
        <dbReference type="PROSITE" id="PS50850"/>
    </source>
</evidence>
<dbReference type="PANTHER" id="PTHR23511:SF34">
    <property type="entry name" value="SYNAPTIC VESICLE GLYCOPROTEIN 2"/>
    <property type="match status" value="1"/>
</dbReference>
<dbReference type="PROSITE" id="PS00217">
    <property type="entry name" value="SUGAR_TRANSPORT_2"/>
    <property type="match status" value="1"/>
</dbReference>
<dbReference type="RefSeq" id="WP_207549705.1">
    <property type="nucleotide sequence ID" value="NZ_FRAF01000005.1"/>
</dbReference>
<dbReference type="Proteomes" id="UP000184016">
    <property type="component" value="Unassembled WGS sequence"/>
</dbReference>